<organism evidence="4 5">
    <name type="scientific">Rhodophyticola porphyridii</name>
    <dbReference type="NCBI Taxonomy" id="1852017"/>
    <lineage>
        <taxon>Bacteria</taxon>
        <taxon>Pseudomonadati</taxon>
        <taxon>Pseudomonadota</taxon>
        <taxon>Alphaproteobacteria</taxon>
        <taxon>Rhodobacterales</taxon>
        <taxon>Roseobacteraceae</taxon>
        <taxon>Rhodophyticola</taxon>
    </lineage>
</organism>
<dbReference type="CDD" id="cd04301">
    <property type="entry name" value="NAT_SF"/>
    <property type="match status" value="1"/>
</dbReference>
<proteinExistence type="predicted"/>
<dbReference type="Pfam" id="PF13673">
    <property type="entry name" value="Acetyltransf_10"/>
    <property type="match status" value="1"/>
</dbReference>
<dbReference type="InterPro" id="IPR016181">
    <property type="entry name" value="Acyl_CoA_acyltransferase"/>
</dbReference>
<dbReference type="GO" id="GO:0016747">
    <property type="term" value="F:acyltransferase activity, transferring groups other than amino-acyl groups"/>
    <property type="evidence" value="ECO:0007669"/>
    <property type="project" value="InterPro"/>
</dbReference>
<evidence type="ECO:0000256" key="1">
    <source>
        <dbReference type="ARBA" id="ARBA00022679"/>
    </source>
</evidence>
<dbReference type="InterPro" id="IPR050832">
    <property type="entry name" value="Bact_Acetyltransf"/>
</dbReference>
<dbReference type="SUPFAM" id="SSF55729">
    <property type="entry name" value="Acyl-CoA N-acyltransferases (Nat)"/>
    <property type="match status" value="1"/>
</dbReference>
<name>A0A3L9YFW7_9RHOB</name>
<dbReference type="InterPro" id="IPR000182">
    <property type="entry name" value="GNAT_dom"/>
</dbReference>
<keyword evidence="1 4" id="KW-0808">Transferase</keyword>
<keyword evidence="2" id="KW-0012">Acyltransferase</keyword>
<gene>
    <name evidence="4" type="ORF">D9R08_13265</name>
</gene>
<evidence type="ECO:0000313" key="5">
    <source>
        <dbReference type="Proteomes" id="UP000281343"/>
    </source>
</evidence>
<dbReference type="Proteomes" id="UP000281343">
    <property type="component" value="Unassembled WGS sequence"/>
</dbReference>
<evidence type="ECO:0000259" key="3">
    <source>
        <dbReference type="PROSITE" id="PS51186"/>
    </source>
</evidence>
<accession>A0A3L9YFW7</accession>
<reference evidence="4 5" key="1">
    <citation type="submission" date="2018-10" db="EMBL/GenBank/DDBJ databases">
        <authorList>
            <person name="Jung H.S."/>
            <person name="Jeon C.O."/>
        </authorList>
    </citation>
    <scope>NUCLEOTIDE SEQUENCE [LARGE SCALE GENOMIC DNA]</scope>
    <source>
        <strain evidence="4 5">MA-7-27</strain>
    </source>
</reference>
<keyword evidence="5" id="KW-1185">Reference proteome</keyword>
<dbReference type="RefSeq" id="WP_121898533.1">
    <property type="nucleotide sequence ID" value="NZ_RCNT01000006.1"/>
</dbReference>
<feature type="domain" description="N-acetyltransferase" evidence="3">
    <location>
        <begin position="6"/>
        <end position="165"/>
    </location>
</feature>
<dbReference type="AlphaFoldDB" id="A0A3L9YFW7"/>
<sequence length="171" mass="18360">MTGRGLLVRRARAEDAPAASEVLCASITRLCRADHGDDPKVIAGWVANKTPDWVRRMIGDETGMVFVAERGGRIVGVGMIGELDPAAGKGAVLLNYVDPTDRGTGVSTAVLAHMELQMQGQGVRRAHLVSTRTARRFYEKAGWQAVITDRQGGPVEGVPMEKWLTPAGLAR</sequence>
<evidence type="ECO:0000313" key="4">
    <source>
        <dbReference type="EMBL" id="RMA41820.1"/>
    </source>
</evidence>
<dbReference type="EMBL" id="RCNT01000006">
    <property type="protein sequence ID" value="RMA41820.1"/>
    <property type="molecule type" value="Genomic_DNA"/>
</dbReference>
<comment type="caution">
    <text evidence="4">The sequence shown here is derived from an EMBL/GenBank/DDBJ whole genome shotgun (WGS) entry which is preliminary data.</text>
</comment>
<dbReference type="PANTHER" id="PTHR43877">
    <property type="entry name" value="AMINOALKYLPHOSPHONATE N-ACETYLTRANSFERASE-RELATED-RELATED"/>
    <property type="match status" value="1"/>
</dbReference>
<protein>
    <submittedName>
        <fullName evidence="4">GNAT family N-acetyltransferase</fullName>
    </submittedName>
</protein>
<dbReference type="OrthoDB" id="9789081at2"/>
<dbReference type="Gene3D" id="3.40.630.30">
    <property type="match status" value="1"/>
</dbReference>
<dbReference type="PROSITE" id="PS51186">
    <property type="entry name" value="GNAT"/>
    <property type="match status" value="1"/>
</dbReference>
<evidence type="ECO:0000256" key="2">
    <source>
        <dbReference type="ARBA" id="ARBA00023315"/>
    </source>
</evidence>